<reference evidence="3" key="1">
    <citation type="journal article" date="2023" name="Science">
        <title>Genome structures resolve the early diversification of teleost fishes.</title>
        <authorList>
            <person name="Parey E."/>
            <person name="Louis A."/>
            <person name="Montfort J."/>
            <person name="Bouchez O."/>
            <person name="Roques C."/>
            <person name="Iampietro C."/>
            <person name="Lluch J."/>
            <person name="Castinel A."/>
            <person name="Donnadieu C."/>
            <person name="Desvignes T."/>
            <person name="Floi Bucao C."/>
            <person name="Jouanno E."/>
            <person name="Wen M."/>
            <person name="Mejri S."/>
            <person name="Dirks R."/>
            <person name="Jansen H."/>
            <person name="Henkel C."/>
            <person name="Chen W.J."/>
            <person name="Zahm M."/>
            <person name="Cabau C."/>
            <person name="Klopp C."/>
            <person name="Thompson A.W."/>
            <person name="Robinson-Rechavi M."/>
            <person name="Braasch I."/>
            <person name="Lecointre G."/>
            <person name="Bobe J."/>
            <person name="Postlethwait J.H."/>
            <person name="Berthelot C."/>
            <person name="Roest Crollius H."/>
            <person name="Guiguen Y."/>
        </authorList>
    </citation>
    <scope>NUCLEOTIDE SEQUENCE</scope>
    <source>
        <strain evidence="3">NC1722</strain>
    </source>
</reference>
<sequence length="124" mass="13205">MSAVTGWGPGSRDTALMDRDRAEASSPPELLDMPLCNVSFCPPPPPSSIQPEGVARKRQNRYGYRGLDLLLSLLFILTIVLTDVANSTSVTSSPAIRVACVLLSPPTSPADSLMCSTTFKLSPL</sequence>
<feature type="transmembrane region" description="Helical" evidence="2">
    <location>
        <begin position="66"/>
        <end position="85"/>
    </location>
</feature>
<accession>A0AAD7W607</accession>
<dbReference type="Proteomes" id="UP001221898">
    <property type="component" value="Unassembled WGS sequence"/>
</dbReference>
<proteinExistence type="predicted"/>
<evidence type="ECO:0000256" key="2">
    <source>
        <dbReference type="SAM" id="Phobius"/>
    </source>
</evidence>
<keyword evidence="2" id="KW-0812">Transmembrane</keyword>
<gene>
    <name evidence="3" type="ORF">AAFF_G00199410</name>
</gene>
<organism evidence="3 4">
    <name type="scientific">Aldrovandia affinis</name>
    <dbReference type="NCBI Taxonomy" id="143900"/>
    <lineage>
        <taxon>Eukaryota</taxon>
        <taxon>Metazoa</taxon>
        <taxon>Chordata</taxon>
        <taxon>Craniata</taxon>
        <taxon>Vertebrata</taxon>
        <taxon>Euteleostomi</taxon>
        <taxon>Actinopterygii</taxon>
        <taxon>Neopterygii</taxon>
        <taxon>Teleostei</taxon>
        <taxon>Notacanthiformes</taxon>
        <taxon>Halosauridae</taxon>
        <taxon>Aldrovandia</taxon>
    </lineage>
</organism>
<keyword evidence="2" id="KW-0472">Membrane</keyword>
<keyword evidence="2" id="KW-1133">Transmembrane helix</keyword>
<evidence type="ECO:0000256" key="1">
    <source>
        <dbReference type="SAM" id="MobiDB-lite"/>
    </source>
</evidence>
<name>A0AAD7W607_9TELE</name>
<evidence type="ECO:0000313" key="4">
    <source>
        <dbReference type="Proteomes" id="UP001221898"/>
    </source>
</evidence>
<dbReference type="EMBL" id="JAINUG010000266">
    <property type="protein sequence ID" value="KAJ8384735.1"/>
    <property type="molecule type" value="Genomic_DNA"/>
</dbReference>
<dbReference type="AlphaFoldDB" id="A0AAD7W607"/>
<evidence type="ECO:0000313" key="3">
    <source>
        <dbReference type="EMBL" id="KAJ8384735.1"/>
    </source>
</evidence>
<keyword evidence="4" id="KW-1185">Reference proteome</keyword>
<comment type="caution">
    <text evidence="3">The sequence shown here is derived from an EMBL/GenBank/DDBJ whole genome shotgun (WGS) entry which is preliminary data.</text>
</comment>
<protein>
    <submittedName>
        <fullName evidence="3">Uncharacterized protein</fullName>
    </submittedName>
</protein>
<feature type="region of interest" description="Disordered" evidence="1">
    <location>
        <begin position="1"/>
        <end position="29"/>
    </location>
</feature>